<dbReference type="PANTHER" id="PTHR22625:SF44">
    <property type="entry name" value="PLEXIN-B"/>
    <property type="match status" value="1"/>
</dbReference>
<evidence type="ECO:0000256" key="2">
    <source>
        <dbReference type="SAM" id="MobiDB-lite"/>
    </source>
</evidence>
<organism evidence="5 6">
    <name type="scientific">Elysia marginata</name>
    <dbReference type="NCBI Taxonomy" id="1093978"/>
    <lineage>
        <taxon>Eukaryota</taxon>
        <taxon>Metazoa</taxon>
        <taxon>Spiralia</taxon>
        <taxon>Lophotrochozoa</taxon>
        <taxon>Mollusca</taxon>
        <taxon>Gastropoda</taxon>
        <taxon>Heterobranchia</taxon>
        <taxon>Euthyneura</taxon>
        <taxon>Panpulmonata</taxon>
        <taxon>Sacoglossa</taxon>
        <taxon>Placobranchoidea</taxon>
        <taxon>Plakobranchidae</taxon>
        <taxon>Elysia</taxon>
    </lineage>
</organism>
<dbReference type="Proteomes" id="UP000762676">
    <property type="component" value="Unassembled WGS sequence"/>
</dbReference>
<dbReference type="InterPro" id="IPR015943">
    <property type="entry name" value="WD40/YVTN_repeat-like_dom_sf"/>
</dbReference>
<dbReference type="SMART" id="SM00630">
    <property type="entry name" value="Sema"/>
    <property type="match status" value="1"/>
</dbReference>
<feature type="domain" description="Sema" evidence="4">
    <location>
        <begin position="1"/>
        <end position="475"/>
    </location>
</feature>
<sequence length="537" mass="59848">MATAVFRRRASSVRFTKRRVPESESNERQGNSEERHHHCRFMMTSPVLLLMVLMFIQIPPIVEMKYLGPKLSRLVMNEDTGIVYVGGENHLYQLDDDLKLLVQVNTGPKQDSDKCFPPPSACYVNRTATNNYNKVYREQVPAIATRSLSDSNRFSLAEVLNSFSEDRSSAIFIKTEVVPQYPIRYVTGFASSDYNYFLTVQRDTVSRLQHGKLLTKIVQICSDDPLYYSYADIPLRCSKQGSFGNDLDYNVLQAARVVSPGEELAQELFPDAQRPLLDGDVLVGAFTRDVSPEPSAGSKSRRSGSGVDSAVCVFTMKEIRRKFLENIKLCHQGNSSVSGGGYLRVGPRGNCNRQSGLIINNVEVEKEYMCNTNKLESFSNIVGLNPVVKEPILTYPGVSLTAMALTVVNEHTVAFLGTDNGRIKKVVLRQRPGAREYAEEVVSPEGDAILSDLHYSASHRKLYVLTPTNVTTAAICPRQSLINDVLRVLIRRCVMRQEGLRIARAPNTGGRCRVGDGVALNARAKSGDEEKVYVCER</sequence>
<dbReference type="PANTHER" id="PTHR22625">
    <property type="entry name" value="PLEXIN"/>
    <property type="match status" value="1"/>
</dbReference>
<dbReference type="Pfam" id="PF01403">
    <property type="entry name" value="Sema"/>
    <property type="match status" value="1"/>
</dbReference>
<evidence type="ECO:0000259" key="4">
    <source>
        <dbReference type="PROSITE" id="PS51004"/>
    </source>
</evidence>
<feature type="region of interest" description="Disordered" evidence="2">
    <location>
        <begin position="16"/>
        <end position="36"/>
    </location>
</feature>
<gene>
    <name evidence="5" type="ORF">ElyMa_006072600</name>
</gene>
<evidence type="ECO:0000256" key="1">
    <source>
        <dbReference type="PROSITE-ProRule" id="PRU00352"/>
    </source>
</evidence>
<reference evidence="5 6" key="1">
    <citation type="journal article" date="2021" name="Elife">
        <title>Chloroplast acquisition without the gene transfer in kleptoplastic sea slugs, Plakobranchus ocellatus.</title>
        <authorList>
            <person name="Maeda T."/>
            <person name="Takahashi S."/>
            <person name="Yoshida T."/>
            <person name="Shimamura S."/>
            <person name="Takaki Y."/>
            <person name="Nagai Y."/>
            <person name="Toyoda A."/>
            <person name="Suzuki Y."/>
            <person name="Arimoto A."/>
            <person name="Ishii H."/>
            <person name="Satoh N."/>
            <person name="Nishiyama T."/>
            <person name="Hasebe M."/>
            <person name="Maruyama T."/>
            <person name="Minagawa J."/>
            <person name="Obokata J."/>
            <person name="Shigenobu S."/>
        </authorList>
    </citation>
    <scope>NUCLEOTIDE SEQUENCE [LARGE SCALE GENOMIC DNA]</scope>
</reference>
<evidence type="ECO:0000256" key="3">
    <source>
        <dbReference type="SAM" id="Phobius"/>
    </source>
</evidence>
<evidence type="ECO:0000313" key="6">
    <source>
        <dbReference type="Proteomes" id="UP000762676"/>
    </source>
</evidence>
<dbReference type="GO" id="GO:0017154">
    <property type="term" value="F:semaphorin receptor activity"/>
    <property type="evidence" value="ECO:0007669"/>
    <property type="project" value="InterPro"/>
</dbReference>
<dbReference type="InterPro" id="IPR031148">
    <property type="entry name" value="Plexin"/>
</dbReference>
<dbReference type="Gene3D" id="2.130.10.10">
    <property type="entry name" value="YVTN repeat-like/Quinoprotein amine dehydrogenase"/>
    <property type="match status" value="2"/>
</dbReference>
<protein>
    <submittedName>
        <fullName evidence="5">Plexin-A4</fullName>
    </submittedName>
</protein>
<evidence type="ECO:0000313" key="5">
    <source>
        <dbReference type="EMBL" id="GFR87284.1"/>
    </source>
</evidence>
<comment type="caution">
    <text evidence="1">Lacks conserved residue(s) required for the propagation of feature annotation.</text>
</comment>
<keyword evidence="6" id="KW-1185">Reference proteome</keyword>
<dbReference type="GO" id="GO:0002116">
    <property type="term" value="C:semaphorin receptor complex"/>
    <property type="evidence" value="ECO:0007669"/>
    <property type="project" value="TreeGrafter"/>
</dbReference>
<dbReference type="InterPro" id="IPR001627">
    <property type="entry name" value="Semap_dom"/>
</dbReference>
<dbReference type="PROSITE" id="PS51004">
    <property type="entry name" value="SEMA"/>
    <property type="match status" value="1"/>
</dbReference>
<keyword evidence="3" id="KW-0472">Membrane</keyword>
<feature type="compositionally biased region" description="Basic and acidic residues" evidence="2">
    <location>
        <begin position="19"/>
        <end position="36"/>
    </location>
</feature>
<keyword evidence="3" id="KW-1133">Transmembrane helix</keyword>
<keyword evidence="3" id="KW-0812">Transmembrane</keyword>
<comment type="caution">
    <text evidence="5">The sequence shown here is derived from an EMBL/GenBank/DDBJ whole genome shotgun (WGS) entry which is preliminary data.</text>
</comment>
<proteinExistence type="predicted"/>
<feature type="transmembrane region" description="Helical" evidence="3">
    <location>
        <begin position="41"/>
        <end position="62"/>
    </location>
</feature>
<name>A0AAV4GPR3_9GAST</name>
<dbReference type="SUPFAM" id="SSF101912">
    <property type="entry name" value="Sema domain"/>
    <property type="match status" value="1"/>
</dbReference>
<dbReference type="InterPro" id="IPR036352">
    <property type="entry name" value="Semap_dom_sf"/>
</dbReference>
<accession>A0AAV4GPR3</accession>
<dbReference type="GO" id="GO:0005886">
    <property type="term" value="C:plasma membrane"/>
    <property type="evidence" value="ECO:0007669"/>
    <property type="project" value="TreeGrafter"/>
</dbReference>
<dbReference type="EMBL" id="BMAT01012169">
    <property type="protein sequence ID" value="GFR87284.1"/>
    <property type="molecule type" value="Genomic_DNA"/>
</dbReference>
<dbReference type="AlphaFoldDB" id="A0AAV4GPR3"/>
<dbReference type="GO" id="GO:0030334">
    <property type="term" value="P:regulation of cell migration"/>
    <property type="evidence" value="ECO:0007669"/>
    <property type="project" value="TreeGrafter"/>
</dbReference>